<organism evidence="2 3">
    <name type="scientific">Streptomyces thermospinosisporus</name>
    <dbReference type="NCBI Taxonomy" id="161482"/>
    <lineage>
        <taxon>Bacteria</taxon>
        <taxon>Bacillati</taxon>
        <taxon>Actinomycetota</taxon>
        <taxon>Actinomycetes</taxon>
        <taxon>Kitasatosporales</taxon>
        <taxon>Streptomycetaceae</taxon>
        <taxon>Streptomyces</taxon>
    </lineage>
</organism>
<dbReference type="InterPro" id="IPR029068">
    <property type="entry name" value="Glyas_Bleomycin-R_OHBP_Dase"/>
</dbReference>
<name>A0ABP4K1V9_9ACTN</name>
<dbReference type="Gene3D" id="3.10.180.10">
    <property type="entry name" value="2,3-Dihydroxybiphenyl 1,2-Dioxygenase, domain 1"/>
    <property type="match status" value="1"/>
</dbReference>
<dbReference type="SUPFAM" id="SSF54593">
    <property type="entry name" value="Glyoxalase/Bleomycin resistance protein/Dihydroxybiphenyl dioxygenase"/>
    <property type="match status" value="1"/>
</dbReference>
<protein>
    <recommendedName>
        <fullName evidence="1">Glyoxalase-like domain-containing protein</fullName>
    </recommendedName>
</protein>
<dbReference type="PANTHER" id="PTHR35908:SF1">
    <property type="entry name" value="CONSERVED PROTEIN"/>
    <property type="match status" value="1"/>
</dbReference>
<gene>
    <name evidence="2" type="ORF">GCM10009601_63120</name>
</gene>
<dbReference type="Pfam" id="PF18029">
    <property type="entry name" value="Glyoxalase_6"/>
    <property type="match status" value="1"/>
</dbReference>
<dbReference type="PANTHER" id="PTHR35908">
    <property type="entry name" value="HYPOTHETICAL FUSION PROTEIN"/>
    <property type="match status" value="1"/>
</dbReference>
<feature type="domain" description="Glyoxalase-like" evidence="1">
    <location>
        <begin position="29"/>
        <end position="129"/>
    </location>
</feature>
<reference evidence="3" key="1">
    <citation type="journal article" date="2019" name="Int. J. Syst. Evol. Microbiol.">
        <title>The Global Catalogue of Microorganisms (GCM) 10K type strain sequencing project: providing services to taxonomists for standard genome sequencing and annotation.</title>
        <authorList>
            <consortium name="The Broad Institute Genomics Platform"/>
            <consortium name="The Broad Institute Genome Sequencing Center for Infectious Disease"/>
            <person name="Wu L."/>
            <person name="Ma J."/>
        </authorList>
    </citation>
    <scope>NUCLEOTIDE SEQUENCE [LARGE SCALE GENOMIC DNA]</scope>
    <source>
        <strain evidence="3">JCM 11756</strain>
    </source>
</reference>
<dbReference type="Proteomes" id="UP001500973">
    <property type="component" value="Unassembled WGS sequence"/>
</dbReference>
<evidence type="ECO:0000259" key="1">
    <source>
        <dbReference type="Pfam" id="PF18029"/>
    </source>
</evidence>
<evidence type="ECO:0000313" key="2">
    <source>
        <dbReference type="EMBL" id="GAA1436186.1"/>
    </source>
</evidence>
<dbReference type="PROSITE" id="PS51257">
    <property type="entry name" value="PROKAR_LIPOPROTEIN"/>
    <property type="match status" value="1"/>
</dbReference>
<dbReference type="InterPro" id="IPR041581">
    <property type="entry name" value="Glyoxalase_6"/>
</dbReference>
<accession>A0ABP4K1V9</accession>
<keyword evidence="3" id="KW-1185">Reference proteome</keyword>
<comment type="caution">
    <text evidence="2">The sequence shown here is derived from an EMBL/GenBank/DDBJ whole genome shotgun (WGS) entry which is preliminary data.</text>
</comment>
<evidence type="ECO:0000313" key="3">
    <source>
        <dbReference type="Proteomes" id="UP001500973"/>
    </source>
</evidence>
<sequence length="132" mass="13881">MRADPGGNEFCVLEPGSGFLAGCGLLGALACDGSQAVGCFWSQVLGWPLVWDQDEESAIQSPHGGTKITWGGPPLMPDAGRDLHFDLAPHGGQQQEVDRLLSPGAKHLGRGEDGTVLLADPDGNAFRVLPHR</sequence>
<dbReference type="EMBL" id="BAAAIZ010000149">
    <property type="protein sequence ID" value="GAA1436186.1"/>
    <property type="molecule type" value="Genomic_DNA"/>
</dbReference>
<proteinExistence type="predicted"/>